<sequence length="246" mass="28293">MLQDFWQLFMIFLVYAVIGWLWETFYCSLKSGHFVYRGFLLGPYCPVYGFGVCGVLLLTPKSYGSTLELYLYSIVIATVIEYIASYLLEKLFNMKLWDYSDVPFNINGRVALPVSIFWGFGCVILIKYIEPFIGGHITNFINSTKGIAPAILFVLFMADVISSLEFSHSTKNEVASQVDKNDPENASAKEWRWDHIIKNHQESDSHKKISAHFKNKTSLRDKHIKRLLKNYPNMKFTKGSKGSRVK</sequence>
<evidence type="ECO:0000256" key="1">
    <source>
        <dbReference type="SAM" id="Phobius"/>
    </source>
</evidence>
<feature type="transmembrane region" description="Helical" evidence="1">
    <location>
        <begin position="6"/>
        <end position="22"/>
    </location>
</feature>
<gene>
    <name evidence="2" type="ORF">BG261_00400</name>
</gene>
<evidence type="ECO:0000313" key="3">
    <source>
        <dbReference type="Proteomes" id="UP000178622"/>
    </source>
</evidence>
<protein>
    <recommendedName>
        <fullName evidence="4">ABC transporter permease</fullName>
    </recommendedName>
</protein>
<evidence type="ECO:0000313" key="2">
    <source>
        <dbReference type="EMBL" id="OFI50381.1"/>
    </source>
</evidence>
<proteinExistence type="predicted"/>
<feature type="transmembrane region" description="Helical" evidence="1">
    <location>
        <begin position="34"/>
        <end position="57"/>
    </location>
</feature>
<dbReference type="STRING" id="1859473.BG261_00400"/>
<dbReference type="Proteomes" id="UP000178622">
    <property type="component" value="Unassembled WGS sequence"/>
</dbReference>
<feature type="transmembrane region" description="Helical" evidence="1">
    <location>
        <begin position="146"/>
        <end position="164"/>
    </location>
</feature>
<accession>A0A1E8GQ53</accession>
<keyword evidence="1" id="KW-1133">Transmembrane helix</keyword>
<feature type="transmembrane region" description="Helical" evidence="1">
    <location>
        <begin position="109"/>
        <end position="126"/>
    </location>
</feature>
<keyword evidence="3" id="KW-1185">Reference proteome</keyword>
<evidence type="ECO:0008006" key="4">
    <source>
        <dbReference type="Google" id="ProtNLM"/>
    </source>
</evidence>
<dbReference type="InterPro" id="IPR010540">
    <property type="entry name" value="CmpB_TMEM229"/>
</dbReference>
<dbReference type="RefSeq" id="WP_070791111.1">
    <property type="nucleotide sequence ID" value="NZ_MKIR01000001.1"/>
</dbReference>
<name>A0A1E8GQ53_9LACT</name>
<feature type="transmembrane region" description="Helical" evidence="1">
    <location>
        <begin position="69"/>
        <end position="88"/>
    </location>
</feature>
<dbReference type="Pfam" id="PF06541">
    <property type="entry name" value="ABC_trans_CmpB"/>
    <property type="match status" value="1"/>
</dbReference>
<organism evidence="2 3">
    <name type="scientific">Floricoccus tropicus</name>
    <dbReference type="NCBI Taxonomy" id="1859473"/>
    <lineage>
        <taxon>Bacteria</taxon>
        <taxon>Bacillati</taxon>
        <taxon>Bacillota</taxon>
        <taxon>Bacilli</taxon>
        <taxon>Lactobacillales</taxon>
        <taxon>Streptococcaceae</taxon>
        <taxon>Floricoccus</taxon>
    </lineage>
</organism>
<dbReference type="EMBL" id="MKIR01000001">
    <property type="protein sequence ID" value="OFI50381.1"/>
    <property type="molecule type" value="Genomic_DNA"/>
</dbReference>
<reference evidence="3" key="1">
    <citation type="submission" date="2016-09" db="EMBL/GenBank/DDBJ databases">
        <title>Draft genome sequence of a novel species of the family Streptococcaceae isolated from flowers.</title>
        <authorList>
            <person name="Chuah L.-O."/>
            <person name="Yap K.-P."/>
            <person name="Thong K.L."/>
            <person name="Liong M.T."/>
            <person name="Ahmad R."/>
            <person name="Rusul G."/>
        </authorList>
    </citation>
    <scope>NUCLEOTIDE SEQUENCE [LARGE SCALE GENOMIC DNA]</scope>
    <source>
        <strain evidence="3">DF1</strain>
    </source>
</reference>
<keyword evidence="1" id="KW-0812">Transmembrane</keyword>
<keyword evidence="1" id="KW-0472">Membrane</keyword>
<dbReference type="AlphaFoldDB" id="A0A1E8GQ53"/>
<comment type="caution">
    <text evidence="2">The sequence shown here is derived from an EMBL/GenBank/DDBJ whole genome shotgun (WGS) entry which is preliminary data.</text>
</comment>